<feature type="binding site" evidence="6">
    <location>
        <position position="39"/>
    </location>
    <ligand>
        <name>Zn(2+)</name>
        <dbReference type="ChEBI" id="CHEBI:29105"/>
    </ligand>
</feature>
<keyword evidence="3 6" id="KW-0479">Metal-binding</keyword>
<keyword evidence="8" id="KW-1185">Reference proteome</keyword>
<dbReference type="SUPFAM" id="SSF53056">
    <property type="entry name" value="beta-carbonic anhydrase, cab"/>
    <property type="match status" value="1"/>
</dbReference>
<accession>A0A371JK48</accession>
<dbReference type="InterPro" id="IPR001765">
    <property type="entry name" value="Carbonic_anhydrase"/>
</dbReference>
<dbReference type="OrthoDB" id="9792260at2"/>
<dbReference type="Pfam" id="PF00484">
    <property type="entry name" value="Pro_CA"/>
    <property type="match status" value="1"/>
</dbReference>
<dbReference type="RefSeq" id="WP_115804112.1">
    <property type="nucleotide sequence ID" value="NZ_NOKA02000001.1"/>
</dbReference>
<dbReference type="Proteomes" id="UP000216411">
    <property type="component" value="Unassembled WGS sequence"/>
</dbReference>
<feature type="binding site" evidence="6">
    <location>
        <position position="95"/>
    </location>
    <ligand>
        <name>Zn(2+)</name>
        <dbReference type="ChEBI" id="CHEBI:29105"/>
    </ligand>
</feature>
<reference evidence="7 8" key="1">
    <citation type="journal article" date="2017" name="Genome Announc.">
        <title>Draft Genome Sequence of a Sporulating and Motile Strain of Lachnotalea glycerini Isolated from Water in Quebec City, Canada.</title>
        <authorList>
            <person name="Maheux A.F."/>
            <person name="Boudreau D.K."/>
            <person name="Berube E."/>
            <person name="Boissinot M."/>
            <person name="Raymond F."/>
            <person name="Brodeur S."/>
            <person name="Corbeil J."/>
            <person name="Isabel S."/>
            <person name="Omar R.F."/>
            <person name="Bergeron M.G."/>
        </authorList>
    </citation>
    <scope>NUCLEOTIDE SEQUENCE [LARGE SCALE GENOMIC DNA]</scope>
    <source>
        <strain evidence="7 8">CCRI-19302</strain>
    </source>
</reference>
<evidence type="ECO:0000256" key="6">
    <source>
        <dbReference type="PIRSR" id="PIRSR601765-1"/>
    </source>
</evidence>
<evidence type="ECO:0000256" key="4">
    <source>
        <dbReference type="ARBA" id="ARBA00022833"/>
    </source>
</evidence>
<dbReference type="SMART" id="SM00947">
    <property type="entry name" value="Pro_CA"/>
    <property type="match status" value="1"/>
</dbReference>
<dbReference type="AlphaFoldDB" id="A0A371JK48"/>
<feature type="binding site" evidence="6">
    <location>
        <position position="98"/>
    </location>
    <ligand>
        <name>Zn(2+)</name>
        <dbReference type="ChEBI" id="CHEBI:29105"/>
    </ligand>
</feature>
<evidence type="ECO:0000256" key="2">
    <source>
        <dbReference type="ARBA" id="ARBA00012925"/>
    </source>
</evidence>
<comment type="caution">
    <text evidence="7">The sequence shown here is derived from an EMBL/GenBank/DDBJ whole genome shotgun (WGS) entry which is preliminary data.</text>
</comment>
<evidence type="ECO:0000256" key="5">
    <source>
        <dbReference type="ARBA" id="ARBA00048348"/>
    </source>
</evidence>
<dbReference type="InterPro" id="IPR036874">
    <property type="entry name" value="Carbonic_anhydrase_sf"/>
</dbReference>
<protein>
    <recommendedName>
        <fullName evidence="2">carbonic anhydrase</fullName>
        <ecNumber evidence="2">4.2.1.1</ecNumber>
    </recommendedName>
</protein>
<gene>
    <name evidence="7" type="ORF">CG710_000845</name>
</gene>
<dbReference type="EMBL" id="NOKA02000001">
    <property type="protein sequence ID" value="RDY33105.1"/>
    <property type="molecule type" value="Genomic_DNA"/>
</dbReference>
<dbReference type="GO" id="GO:0008270">
    <property type="term" value="F:zinc ion binding"/>
    <property type="evidence" value="ECO:0007669"/>
    <property type="project" value="InterPro"/>
</dbReference>
<organism evidence="7 8">
    <name type="scientific">Lachnotalea glycerini</name>
    <dbReference type="NCBI Taxonomy" id="1763509"/>
    <lineage>
        <taxon>Bacteria</taxon>
        <taxon>Bacillati</taxon>
        <taxon>Bacillota</taxon>
        <taxon>Clostridia</taxon>
        <taxon>Lachnospirales</taxon>
        <taxon>Lachnospiraceae</taxon>
        <taxon>Lachnotalea</taxon>
    </lineage>
</organism>
<comment type="cofactor">
    <cofactor evidence="6">
        <name>Zn(2+)</name>
        <dbReference type="ChEBI" id="CHEBI:29105"/>
    </cofactor>
    <text evidence="6">Binds 1 zinc ion per subunit.</text>
</comment>
<name>A0A371JK48_9FIRM</name>
<evidence type="ECO:0000256" key="1">
    <source>
        <dbReference type="ARBA" id="ARBA00006217"/>
    </source>
</evidence>
<dbReference type="CDD" id="cd03379">
    <property type="entry name" value="beta_CA_cladeD"/>
    <property type="match status" value="1"/>
</dbReference>
<comment type="similarity">
    <text evidence="1">Belongs to the beta-class carbonic anhydrase family.</text>
</comment>
<comment type="catalytic activity">
    <reaction evidence="5">
        <text>hydrogencarbonate + H(+) = CO2 + H2O</text>
        <dbReference type="Rhea" id="RHEA:10748"/>
        <dbReference type="ChEBI" id="CHEBI:15377"/>
        <dbReference type="ChEBI" id="CHEBI:15378"/>
        <dbReference type="ChEBI" id="CHEBI:16526"/>
        <dbReference type="ChEBI" id="CHEBI:17544"/>
        <dbReference type="EC" id="4.2.1.1"/>
    </reaction>
</comment>
<dbReference type="GO" id="GO:0004089">
    <property type="term" value="F:carbonate dehydratase activity"/>
    <property type="evidence" value="ECO:0007669"/>
    <property type="project" value="UniProtKB-EC"/>
</dbReference>
<dbReference type="PANTHER" id="PTHR43175">
    <property type="entry name" value="CARBONIC ANHYDRASE"/>
    <property type="match status" value="1"/>
</dbReference>
<feature type="binding site" evidence="6">
    <location>
        <position position="37"/>
    </location>
    <ligand>
        <name>Zn(2+)</name>
        <dbReference type="ChEBI" id="CHEBI:29105"/>
    </ligand>
</feature>
<keyword evidence="4 6" id="KW-0862">Zinc</keyword>
<dbReference type="PANTHER" id="PTHR43175:SF3">
    <property type="entry name" value="CARBON DISULFIDE HYDROLASE"/>
    <property type="match status" value="1"/>
</dbReference>
<evidence type="ECO:0000313" key="8">
    <source>
        <dbReference type="Proteomes" id="UP000216411"/>
    </source>
</evidence>
<evidence type="ECO:0000256" key="3">
    <source>
        <dbReference type="ARBA" id="ARBA00022723"/>
    </source>
</evidence>
<proteinExistence type="inferred from homology"/>
<sequence length="181" mass="20481">MIDSIIEYNKEFVKQQKYLEYQTESKYPNKKIAILSCMDTRLTHLLPAALGIKNGDCKIIKNAGGVISHPYGSVVRSLLIAIFELGVEEIMVIGHTDCGVGYIDVNSLLTKMKQRNISKENIDMIQFGGIDFQRWLGGFENVSQSVRESIHLLQKHPLIPKDITIRGFVMNIENGKLEEIE</sequence>
<dbReference type="Gene3D" id="3.40.1050.10">
    <property type="entry name" value="Carbonic anhydrase"/>
    <property type="match status" value="1"/>
</dbReference>
<dbReference type="EC" id="4.2.1.1" evidence="2"/>
<evidence type="ECO:0000313" key="7">
    <source>
        <dbReference type="EMBL" id="RDY33105.1"/>
    </source>
</evidence>